<gene>
    <name evidence="2" type="ORF">GWK16_19865</name>
</gene>
<organism evidence="2 3">
    <name type="scientific">Neoroseomonas marina</name>
    <dbReference type="NCBI Taxonomy" id="1232220"/>
    <lineage>
        <taxon>Bacteria</taxon>
        <taxon>Pseudomonadati</taxon>
        <taxon>Pseudomonadota</taxon>
        <taxon>Alphaproteobacteria</taxon>
        <taxon>Acetobacterales</taxon>
        <taxon>Acetobacteraceae</taxon>
        <taxon>Neoroseomonas</taxon>
    </lineage>
</organism>
<dbReference type="GO" id="GO:0035438">
    <property type="term" value="F:cyclic-di-GMP binding"/>
    <property type="evidence" value="ECO:0007669"/>
    <property type="project" value="InterPro"/>
</dbReference>
<evidence type="ECO:0000313" key="2">
    <source>
        <dbReference type="EMBL" id="NMJ43513.1"/>
    </source>
</evidence>
<dbReference type="AlphaFoldDB" id="A0A848EJE5"/>
<evidence type="ECO:0000259" key="1">
    <source>
        <dbReference type="Pfam" id="PF07238"/>
    </source>
</evidence>
<dbReference type="InterPro" id="IPR009875">
    <property type="entry name" value="PilZ_domain"/>
</dbReference>
<feature type="domain" description="PilZ" evidence="1">
    <location>
        <begin position="35"/>
        <end position="113"/>
    </location>
</feature>
<evidence type="ECO:0000313" key="3">
    <source>
        <dbReference type="Proteomes" id="UP000548582"/>
    </source>
</evidence>
<sequence length="139" mass="14969">MAAEEPREDAGVVLWGHRSLDPQTSVEAIADGLDERRDAPRFPLNEDCEVLFGMHVQRVPVGDVSSSGAMLHGVRHVIVGDILRLCLDRLPDQPIPARVRGISLLGVHVSIEDGPGKDLWQSALRGVLGSDQPTTAHSG</sequence>
<dbReference type="Pfam" id="PF07238">
    <property type="entry name" value="PilZ"/>
    <property type="match status" value="1"/>
</dbReference>
<accession>A0A848EJE5</accession>
<protein>
    <submittedName>
        <fullName evidence="2">PilZ domain-containing protein</fullName>
    </submittedName>
</protein>
<comment type="caution">
    <text evidence="2">The sequence shown here is derived from an EMBL/GenBank/DDBJ whole genome shotgun (WGS) entry which is preliminary data.</text>
</comment>
<proteinExistence type="predicted"/>
<dbReference type="EMBL" id="JABBKX010000008">
    <property type="protein sequence ID" value="NMJ43513.1"/>
    <property type="molecule type" value="Genomic_DNA"/>
</dbReference>
<dbReference type="SUPFAM" id="SSF141371">
    <property type="entry name" value="PilZ domain-like"/>
    <property type="match status" value="1"/>
</dbReference>
<dbReference type="RefSeq" id="WP_170055706.1">
    <property type="nucleotide sequence ID" value="NZ_JABBKX010000008.1"/>
</dbReference>
<dbReference type="Proteomes" id="UP000548582">
    <property type="component" value="Unassembled WGS sequence"/>
</dbReference>
<keyword evidence="3" id="KW-1185">Reference proteome</keyword>
<reference evidence="2 3" key="1">
    <citation type="submission" date="2020-03" db="EMBL/GenBank/DDBJ databases">
        <authorList>
            <person name="Sun Q."/>
        </authorList>
    </citation>
    <scope>NUCLEOTIDE SEQUENCE [LARGE SCALE GENOMIC DNA]</scope>
    <source>
        <strain evidence="2 3">JC162</strain>
    </source>
</reference>
<name>A0A848EJE5_9PROT</name>